<dbReference type="AlphaFoldDB" id="Q8TTQ5"/>
<dbReference type="Proteomes" id="UP000002487">
    <property type="component" value="Chromosome"/>
</dbReference>
<keyword evidence="3" id="KW-1185">Reference proteome</keyword>
<sequence>MTIRIFKCIDDIFYSKFSTFFPFSMQCRVSEVFPFHTFSMFMTEIYTSLLDFDLLFYPDFYFLAVVTVLIHNYLHGLF</sequence>
<gene>
    <name evidence="2" type="ordered locus">MA_0371</name>
</gene>
<reference evidence="2 3" key="1">
    <citation type="journal article" date="2002" name="Genome Res.">
        <title>The genome of Methanosarcina acetivorans reveals extensive metabolic and physiological diversity.</title>
        <authorList>
            <person name="Galagan J.E."/>
            <person name="Nusbaum C."/>
            <person name="Roy A."/>
            <person name="Endrizzi M.G."/>
            <person name="Macdonald P."/>
            <person name="FitzHugh W."/>
            <person name="Calvo S."/>
            <person name="Engels R."/>
            <person name="Smirnov S."/>
            <person name="Atnoor D."/>
            <person name="Brown A."/>
            <person name="Allen N."/>
            <person name="Naylor J."/>
            <person name="Stange-Thomann N."/>
            <person name="DeArellano K."/>
            <person name="Johnson R."/>
            <person name="Linton L."/>
            <person name="McEwan P."/>
            <person name="McKernan K."/>
            <person name="Talamas J."/>
            <person name="Tirrell A."/>
            <person name="Ye W."/>
            <person name="Zimmer A."/>
            <person name="Barber R.D."/>
            <person name="Cann I."/>
            <person name="Graham D.E."/>
            <person name="Grahame D.A."/>
            <person name="Guss A."/>
            <person name="Hedderich R."/>
            <person name="Ingram-Smith C."/>
            <person name="Kuettner C.H."/>
            <person name="Krzycki J.A."/>
            <person name="Leigh J.A."/>
            <person name="Li W."/>
            <person name="Liu J."/>
            <person name="Mukhopadhyay B."/>
            <person name="Reeve J.N."/>
            <person name="Smith K."/>
            <person name="Springer T.A."/>
            <person name="Umayam L.A."/>
            <person name="White O."/>
            <person name="White R.H."/>
            <person name="de Macario E.C."/>
            <person name="Ferry J.G."/>
            <person name="Jarrell K.F."/>
            <person name="Jing H."/>
            <person name="Macario A.J.L."/>
            <person name="Paulsen I."/>
            <person name="Pritchett M."/>
            <person name="Sowers K.R."/>
            <person name="Swanson R.V."/>
            <person name="Zinder S.H."/>
            <person name="Lander E."/>
            <person name="Metcalf W.W."/>
            <person name="Birren B."/>
        </authorList>
    </citation>
    <scope>NUCLEOTIDE SEQUENCE [LARGE SCALE GENOMIC DNA]</scope>
    <source>
        <strain evidence="3">ATCC 35395 / DSM 2834 / JCM 12185 / C2A</strain>
    </source>
</reference>
<dbReference type="EMBL" id="AE010299">
    <property type="protein sequence ID" value="AAM03823.1"/>
    <property type="molecule type" value="Genomic_DNA"/>
</dbReference>
<evidence type="ECO:0000256" key="1">
    <source>
        <dbReference type="SAM" id="Phobius"/>
    </source>
</evidence>
<dbReference type="InParanoid" id="Q8TTQ5"/>
<organism evidence="2 3">
    <name type="scientific">Methanosarcina acetivorans (strain ATCC 35395 / DSM 2834 / JCM 12185 / C2A)</name>
    <dbReference type="NCBI Taxonomy" id="188937"/>
    <lineage>
        <taxon>Archaea</taxon>
        <taxon>Methanobacteriati</taxon>
        <taxon>Methanobacteriota</taxon>
        <taxon>Stenosarchaea group</taxon>
        <taxon>Methanomicrobia</taxon>
        <taxon>Methanosarcinales</taxon>
        <taxon>Methanosarcinaceae</taxon>
        <taxon>Methanosarcina</taxon>
    </lineage>
</organism>
<keyword evidence="1" id="KW-1133">Transmembrane helix</keyword>
<keyword evidence="1" id="KW-0472">Membrane</keyword>
<evidence type="ECO:0000313" key="3">
    <source>
        <dbReference type="Proteomes" id="UP000002487"/>
    </source>
</evidence>
<dbReference type="EnsemblBacteria" id="AAM03823">
    <property type="protein sequence ID" value="AAM03823"/>
    <property type="gene ID" value="MA_0371"/>
</dbReference>
<protein>
    <submittedName>
        <fullName evidence="2">Uncharacterized protein</fullName>
    </submittedName>
</protein>
<dbReference type="KEGG" id="mac:MA_0371"/>
<proteinExistence type="predicted"/>
<dbReference type="STRING" id="188937.MA_0371"/>
<name>Q8TTQ5_METAC</name>
<feature type="transmembrane region" description="Helical" evidence="1">
    <location>
        <begin position="54"/>
        <end position="74"/>
    </location>
</feature>
<accession>Q8TTQ5</accession>
<dbReference type="HOGENOM" id="CLU_2613576_0_0_2"/>
<keyword evidence="1" id="KW-0812">Transmembrane</keyword>
<evidence type="ECO:0000313" key="2">
    <source>
        <dbReference type="EMBL" id="AAM03823.1"/>
    </source>
</evidence>